<organism evidence="9 10">
    <name type="scientific">Chaetomium strumarium</name>
    <dbReference type="NCBI Taxonomy" id="1170767"/>
    <lineage>
        <taxon>Eukaryota</taxon>
        <taxon>Fungi</taxon>
        <taxon>Dikarya</taxon>
        <taxon>Ascomycota</taxon>
        <taxon>Pezizomycotina</taxon>
        <taxon>Sordariomycetes</taxon>
        <taxon>Sordariomycetidae</taxon>
        <taxon>Sordariales</taxon>
        <taxon>Chaetomiaceae</taxon>
        <taxon>Chaetomium</taxon>
    </lineage>
</organism>
<feature type="transmembrane region" description="Helical" evidence="7">
    <location>
        <begin position="15"/>
        <end position="33"/>
    </location>
</feature>
<feature type="transmembrane region" description="Helical" evidence="7">
    <location>
        <begin position="242"/>
        <end position="264"/>
    </location>
</feature>
<feature type="transmembrane region" description="Helical" evidence="7">
    <location>
        <begin position="176"/>
        <end position="197"/>
    </location>
</feature>
<keyword evidence="10" id="KW-1185">Reference proteome</keyword>
<sequence length="416" mass="44708">MVVYVDLATNPRGRTIIAALWPMTTLASVFLGLRLYSKLTRSRGLWWDDCFIIAAWMTLLVSCATSTANCRLGFGLHDYQIPLENIVTLGINSLTSGTTSVISVACSKTSFGITLLRLTDGWMKRFIIALLVLLNTTHYFSAVAFWVSCNPPAKTWNPLLPGECWPASATVSYSEFVGACSAFCDFALALLPWRLLLRYDMYNREKIGVAIAMSMGVFAGIICIVKMTTIPLLRDGDFSYNSLPLVCWGFAEPALTIVAASIPMMRHLFKSFRRDAGSGQPTLHLSNASLSIHNSIGGGHSGRAAAARANNNRGGAVSRAGHRINPNSNPNPNPNQDLTQSRDLNQYGASRLEEGRAPGARDDDRSERSILAPAAGSSTATLGVSDGGGSPVSGRGGGIVKMCYEIGSFGKAEDVK</sequence>
<feature type="region of interest" description="Disordered" evidence="6">
    <location>
        <begin position="301"/>
        <end position="341"/>
    </location>
</feature>
<name>A0AAJ0M6W3_9PEZI</name>
<comment type="similarity">
    <text evidence="5">Belongs to the SAT4 family.</text>
</comment>
<keyword evidence="4 7" id="KW-0472">Membrane</keyword>
<gene>
    <name evidence="9" type="ORF">B0T15DRAFT_520165</name>
</gene>
<dbReference type="InterPro" id="IPR049326">
    <property type="entry name" value="Rhodopsin_dom_fungi"/>
</dbReference>
<evidence type="ECO:0000256" key="6">
    <source>
        <dbReference type="SAM" id="MobiDB-lite"/>
    </source>
</evidence>
<evidence type="ECO:0000256" key="2">
    <source>
        <dbReference type="ARBA" id="ARBA00022692"/>
    </source>
</evidence>
<dbReference type="GO" id="GO:0016020">
    <property type="term" value="C:membrane"/>
    <property type="evidence" value="ECO:0007669"/>
    <property type="project" value="UniProtKB-SubCell"/>
</dbReference>
<dbReference type="PANTHER" id="PTHR33048:SF42">
    <property type="entry name" value="INTEGRAL MEMBRANE PROTEIN"/>
    <property type="match status" value="1"/>
</dbReference>
<evidence type="ECO:0000313" key="9">
    <source>
        <dbReference type="EMBL" id="KAK3311027.1"/>
    </source>
</evidence>
<dbReference type="InterPro" id="IPR052337">
    <property type="entry name" value="SAT4-like"/>
</dbReference>
<feature type="transmembrane region" description="Helical" evidence="7">
    <location>
        <begin position="126"/>
        <end position="147"/>
    </location>
</feature>
<dbReference type="GeneID" id="87887311"/>
<comment type="subcellular location">
    <subcellularLocation>
        <location evidence="1">Membrane</location>
        <topology evidence="1">Multi-pass membrane protein</topology>
    </subcellularLocation>
</comment>
<feature type="domain" description="Rhodopsin" evidence="8">
    <location>
        <begin position="33"/>
        <end position="270"/>
    </location>
</feature>
<dbReference type="PANTHER" id="PTHR33048">
    <property type="entry name" value="PTH11-LIKE INTEGRAL MEMBRANE PROTEIN (AFU_ORTHOLOGUE AFUA_5G11245)"/>
    <property type="match status" value="1"/>
</dbReference>
<accession>A0AAJ0M6W3</accession>
<feature type="compositionally biased region" description="Low complexity" evidence="6">
    <location>
        <begin position="302"/>
        <end position="330"/>
    </location>
</feature>
<reference evidence="9" key="2">
    <citation type="submission" date="2023-06" db="EMBL/GenBank/DDBJ databases">
        <authorList>
            <consortium name="Lawrence Berkeley National Laboratory"/>
            <person name="Mondo S.J."/>
            <person name="Hensen N."/>
            <person name="Bonometti L."/>
            <person name="Westerberg I."/>
            <person name="Brannstrom I.O."/>
            <person name="Guillou S."/>
            <person name="Cros-Aarteil S."/>
            <person name="Calhoun S."/>
            <person name="Haridas S."/>
            <person name="Kuo A."/>
            <person name="Pangilinan J."/>
            <person name="Riley R."/>
            <person name="Labutti K."/>
            <person name="Andreopoulos B."/>
            <person name="Lipzen A."/>
            <person name="Chen C."/>
            <person name="Yanf M."/>
            <person name="Daum C."/>
            <person name="Ng V."/>
            <person name="Clum A."/>
            <person name="Steindorff A."/>
            <person name="Ohm R."/>
            <person name="Martin F."/>
            <person name="Silar P."/>
            <person name="Natvig D."/>
            <person name="Lalanne C."/>
            <person name="Gautier V."/>
            <person name="Ament-Velasquez S.L."/>
            <person name="Kruys A."/>
            <person name="Hutchinson M.I."/>
            <person name="Powell A.J."/>
            <person name="Barry K."/>
            <person name="Miller A.N."/>
            <person name="Grigoriev I.V."/>
            <person name="Debuchy R."/>
            <person name="Gladieux P."/>
            <person name="Thoren M.H."/>
            <person name="Johannesson H."/>
        </authorList>
    </citation>
    <scope>NUCLEOTIDE SEQUENCE</scope>
    <source>
        <strain evidence="9">CBS 333.67</strain>
    </source>
</reference>
<evidence type="ECO:0000256" key="5">
    <source>
        <dbReference type="ARBA" id="ARBA00038359"/>
    </source>
</evidence>
<comment type="caution">
    <text evidence="9">The sequence shown here is derived from an EMBL/GenBank/DDBJ whole genome shotgun (WGS) entry which is preliminary data.</text>
</comment>
<keyword evidence="2 7" id="KW-0812">Transmembrane</keyword>
<feature type="transmembrane region" description="Helical" evidence="7">
    <location>
        <begin position="209"/>
        <end position="230"/>
    </location>
</feature>
<evidence type="ECO:0000256" key="4">
    <source>
        <dbReference type="ARBA" id="ARBA00023136"/>
    </source>
</evidence>
<reference evidence="9" key="1">
    <citation type="journal article" date="2023" name="Mol. Phylogenet. Evol.">
        <title>Genome-scale phylogeny and comparative genomics of the fungal order Sordariales.</title>
        <authorList>
            <person name="Hensen N."/>
            <person name="Bonometti L."/>
            <person name="Westerberg I."/>
            <person name="Brannstrom I.O."/>
            <person name="Guillou S."/>
            <person name="Cros-Aarteil S."/>
            <person name="Calhoun S."/>
            <person name="Haridas S."/>
            <person name="Kuo A."/>
            <person name="Mondo S."/>
            <person name="Pangilinan J."/>
            <person name="Riley R."/>
            <person name="LaButti K."/>
            <person name="Andreopoulos B."/>
            <person name="Lipzen A."/>
            <person name="Chen C."/>
            <person name="Yan M."/>
            <person name="Daum C."/>
            <person name="Ng V."/>
            <person name="Clum A."/>
            <person name="Steindorff A."/>
            <person name="Ohm R.A."/>
            <person name="Martin F."/>
            <person name="Silar P."/>
            <person name="Natvig D.O."/>
            <person name="Lalanne C."/>
            <person name="Gautier V."/>
            <person name="Ament-Velasquez S.L."/>
            <person name="Kruys A."/>
            <person name="Hutchinson M.I."/>
            <person name="Powell A.J."/>
            <person name="Barry K."/>
            <person name="Miller A.N."/>
            <person name="Grigoriev I.V."/>
            <person name="Debuchy R."/>
            <person name="Gladieux P."/>
            <person name="Hiltunen Thoren M."/>
            <person name="Johannesson H."/>
        </authorList>
    </citation>
    <scope>NUCLEOTIDE SEQUENCE</scope>
    <source>
        <strain evidence="9">CBS 333.67</strain>
    </source>
</reference>
<evidence type="ECO:0000313" key="10">
    <source>
        <dbReference type="Proteomes" id="UP001273166"/>
    </source>
</evidence>
<dbReference type="Proteomes" id="UP001273166">
    <property type="component" value="Unassembled WGS sequence"/>
</dbReference>
<evidence type="ECO:0000256" key="3">
    <source>
        <dbReference type="ARBA" id="ARBA00022989"/>
    </source>
</evidence>
<protein>
    <submittedName>
        <fullName evidence="9">Integral membrane protein</fullName>
    </submittedName>
</protein>
<feature type="transmembrane region" description="Helical" evidence="7">
    <location>
        <begin position="45"/>
        <end position="67"/>
    </location>
</feature>
<dbReference type="Pfam" id="PF20684">
    <property type="entry name" value="Fung_rhodopsin"/>
    <property type="match status" value="1"/>
</dbReference>
<keyword evidence="3 7" id="KW-1133">Transmembrane helix</keyword>
<feature type="region of interest" description="Disordered" evidence="6">
    <location>
        <begin position="373"/>
        <end position="397"/>
    </location>
</feature>
<evidence type="ECO:0000259" key="8">
    <source>
        <dbReference type="Pfam" id="PF20684"/>
    </source>
</evidence>
<evidence type="ECO:0000256" key="7">
    <source>
        <dbReference type="SAM" id="Phobius"/>
    </source>
</evidence>
<feature type="transmembrane region" description="Helical" evidence="7">
    <location>
        <begin position="87"/>
        <end position="106"/>
    </location>
</feature>
<dbReference type="RefSeq" id="XP_062726807.1">
    <property type="nucleotide sequence ID" value="XM_062868482.1"/>
</dbReference>
<dbReference type="AlphaFoldDB" id="A0AAJ0M6W3"/>
<evidence type="ECO:0000256" key="1">
    <source>
        <dbReference type="ARBA" id="ARBA00004141"/>
    </source>
</evidence>
<dbReference type="EMBL" id="JAUDZG010000001">
    <property type="protein sequence ID" value="KAK3311027.1"/>
    <property type="molecule type" value="Genomic_DNA"/>
</dbReference>
<feature type="compositionally biased region" description="Gly residues" evidence="6">
    <location>
        <begin position="385"/>
        <end position="397"/>
    </location>
</feature>
<proteinExistence type="inferred from homology"/>